<organism evidence="2 3">
    <name type="scientific">Rubripirellula obstinata</name>
    <dbReference type="NCBI Taxonomy" id="406547"/>
    <lineage>
        <taxon>Bacteria</taxon>
        <taxon>Pseudomonadati</taxon>
        <taxon>Planctomycetota</taxon>
        <taxon>Planctomycetia</taxon>
        <taxon>Pirellulales</taxon>
        <taxon>Pirellulaceae</taxon>
        <taxon>Rubripirellula</taxon>
    </lineage>
</organism>
<dbReference type="InterPro" id="IPR036188">
    <property type="entry name" value="FAD/NAD-bd_sf"/>
</dbReference>
<evidence type="ECO:0000313" key="3">
    <source>
        <dbReference type="Proteomes" id="UP000322699"/>
    </source>
</evidence>
<dbReference type="OrthoDB" id="9767561at2"/>
<gene>
    <name evidence="2" type="primary">crtN</name>
    <name evidence="2" type="ORF">LF1_32010</name>
</gene>
<dbReference type="EC" id="1.3.8.2" evidence="2"/>
<keyword evidence="3" id="KW-1185">Reference proteome</keyword>
<protein>
    <submittedName>
        <fullName evidence="2">Dehydrosqualene desaturase</fullName>
        <ecNumber evidence="2">1.3.8.2</ecNumber>
    </submittedName>
</protein>
<dbReference type="Proteomes" id="UP000322699">
    <property type="component" value="Unassembled WGS sequence"/>
</dbReference>
<sequence>MTTVHLDPTTPENEKPTVIIGAGLAGLSCAVDLCKSGHDVTILEASDRVGGRVRTDVVDGFTLDHGFQVLLTAYPACQQLLDYEALRLRKFAPGAMIRQRGRFQVLGDPWRRPGDTIGTLRNPVGTLGDKLRIAKVRRSSRQGTLNDLYQRTDQPTIDYLRQAGFSDSMIRGFFEPFIGGVFLDESLSVSSRMFEFVFRFFAEGDVVVPADGMAAIPRQLAEQLPRGTVRLRQSVTGIDGTTIRLSSGEVIEAEKIVVATESDAASRLLGIKELKTAWNSTINMYYAIESGVKNITAPINQSKMLMLRGDETGPVQTATIISNVAPEYASAGQALLSVSTSVSDESETFGDDDTLDQAVRKQLSDWIGGAAPLRHLANYRVPYGLPLRPLDPVVRSVHASDHSDTLGSKQDSIFLCGDHLETPSIQGAMNSGLRVSQAIRESVPNRVT</sequence>
<name>A0A5B1CK39_9BACT</name>
<dbReference type="Gene3D" id="1.10.3110.10">
    <property type="entry name" value="protoporphyrinogen ix oxidase, domain 3"/>
    <property type="match status" value="1"/>
</dbReference>
<dbReference type="Gene3D" id="3.50.50.60">
    <property type="entry name" value="FAD/NAD(P)-binding domain"/>
    <property type="match status" value="1"/>
</dbReference>
<dbReference type="RefSeq" id="WP_068265974.1">
    <property type="nucleotide sequence ID" value="NZ_LWSK01000103.1"/>
</dbReference>
<dbReference type="Pfam" id="PF01593">
    <property type="entry name" value="Amino_oxidase"/>
    <property type="match status" value="1"/>
</dbReference>
<feature type="domain" description="Amine oxidase" evidence="1">
    <location>
        <begin position="24"/>
        <end position="439"/>
    </location>
</feature>
<evidence type="ECO:0000313" key="2">
    <source>
        <dbReference type="EMBL" id="KAA1260661.1"/>
    </source>
</evidence>
<evidence type="ECO:0000259" key="1">
    <source>
        <dbReference type="Pfam" id="PF01593"/>
    </source>
</evidence>
<dbReference type="SUPFAM" id="SSF51905">
    <property type="entry name" value="FAD/NAD(P)-binding domain"/>
    <property type="match status" value="1"/>
</dbReference>
<keyword evidence="2" id="KW-0560">Oxidoreductase</keyword>
<dbReference type="PANTHER" id="PTHR42841">
    <property type="entry name" value="AMINE OXIDASE"/>
    <property type="match status" value="1"/>
</dbReference>
<reference evidence="2 3" key="1">
    <citation type="submission" date="2019-08" db="EMBL/GenBank/DDBJ databases">
        <title>Deep-cultivation of Planctomycetes and their phenomic and genomic characterization uncovers novel biology.</title>
        <authorList>
            <person name="Wiegand S."/>
            <person name="Jogler M."/>
            <person name="Boedeker C."/>
            <person name="Pinto D."/>
            <person name="Vollmers J."/>
            <person name="Rivas-Marin E."/>
            <person name="Kohn T."/>
            <person name="Peeters S.H."/>
            <person name="Heuer A."/>
            <person name="Rast P."/>
            <person name="Oberbeckmann S."/>
            <person name="Bunk B."/>
            <person name="Jeske O."/>
            <person name="Meyerdierks A."/>
            <person name="Storesund J.E."/>
            <person name="Kallscheuer N."/>
            <person name="Luecker S."/>
            <person name="Lage O.M."/>
            <person name="Pohl T."/>
            <person name="Merkel B.J."/>
            <person name="Hornburger P."/>
            <person name="Mueller R.-W."/>
            <person name="Bruemmer F."/>
            <person name="Labrenz M."/>
            <person name="Spormann A.M."/>
            <person name="Op Den Camp H."/>
            <person name="Overmann J."/>
            <person name="Amann R."/>
            <person name="Jetten M.S.M."/>
            <person name="Mascher T."/>
            <person name="Medema M.H."/>
            <person name="Devos D.P."/>
            <person name="Kaster A.-K."/>
            <person name="Ovreas L."/>
            <person name="Rohde M."/>
            <person name="Galperin M.Y."/>
            <person name="Jogler C."/>
        </authorList>
    </citation>
    <scope>NUCLEOTIDE SEQUENCE [LARGE SCALE GENOMIC DNA]</scope>
    <source>
        <strain evidence="2 3">LF1</strain>
    </source>
</reference>
<dbReference type="InterPro" id="IPR002937">
    <property type="entry name" value="Amino_oxidase"/>
</dbReference>
<dbReference type="GO" id="GO:0102223">
    <property type="term" value="F:4,4'-diapophytoene desaturase (4,4'-diaponeurosporene-forming)"/>
    <property type="evidence" value="ECO:0007669"/>
    <property type="project" value="UniProtKB-EC"/>
</dbReference>
<proteinExistence type="predicted"/>
<dbReference type="Gene3D" id="3.90.660.20">
    <property type="entry name" value="Protoporphyrinogen oxidase, mitochondrial, domain 2"/>
    <property type="match status" value="1"/>
</dbReference>
<comment type="caution">
    <text evidence="2">The sequence shown here is derived from an EMBL/GenBank/DDBJ whole genome shotgun (WGS) entry which is preliminary data.</text>
</comment>
<accession>A0A5B1CK39</accession>
<dbReference type="EMBL" id="VRLW01000001">
    <property type="protein sequence ID" value="KAA1260661.1"/>
    <property type="molecule type" value="Genomic_DNA"/>
</dbReference>
<dbReference type="AlphaFoldDB" id="A0A5B1CK39"/>